<evidence type="ECO:0000256" key="15">
    <source>
        <dbReference type="PROSITE-ProRule" id="PRU00601"/>
    </source>
</evidence>
<dbReference type="PROSITE" id="PS51270">
    <property type="entry name" value="ZF_CTCHY"/>
    <property type="match status" value="1"/>
</dbReference>
<dbReference type="SUPFAM" id="SSF161245">
    <property type="entry name" value="Zinc hairpin stack"/>
    <property type="match status" value="1"/>
</dbReference>
<dbReference type="Gene3D" id="1.20.120.520">
    <property type="entry name" value="nmb1532 protein domain like"/>
    <property type="match status" value="3"/>
</dbReference>
<dbReference type="InterPro" id="IPR037275">
    <property type="entry name" value="Znf_CTCHY_sf"/>
</dbReference>
<dbReference type="PROSITE" id="PS51266">
    <property type="entry name" value="ZF_CHY"/>
    <property type="match status" value="1"/>
</dbReference>
<dbReference type="Gene3D" id="2.20.28.10">
    <property type="match status" value="1"/>
</dbReference>
<evidence type="ECO:0000256" key="10">
    <source>
        <dbReference type="ARBA" id="ARBA00023004"/>
    </source>
</evidence>
<dbReference type="GO" id="GO:0008270">
    <property type="term" value="F:zinc ion binding"/>
    <property type="evidence" value="ECO:0007669"/>
    <property type="project" value="UniProtKB-KW"/>
</dbReference>
<evidence type="ECO:0000256" key="14">
    <source>
        <dbReference type="ARBA" id="ARBA00063786"/>
    </source>
</evidence>
<dbReference type="SUPFAM" id="SSF161219">
    <property type="entry name" value="CHY zinc finger-like"/>
    <property type="match status" value="1"/>
</dbReference>
<dbReference type="PROSITE" id="PS50089">
    <property type="entry name" value="ZF_RING_2"/>
    <property type="match status" value="1"/>
</dbReference>
<keyword evidence="20" id="KW-1185">Reference proteome</keyword>
<name>A0A8T2SGN2_CERRI</name>
<evidence type="ECO:0000256" key="3">
    <source>
        <dbReference type="ARBA" id="ARBA00004906"/>
    </source>
</evidence>
<evidence type="ECO:0000256" key="12">
    <source>
        <dbReference type="ARBA" id="ARBA00023242"/>
    </source>
</evidence>
<evidence type="ECO:0000256" key="5">
    <source>
        <dbReference type="ARBA" id="ARBA00022723"/>
    </source>
</evidence>
<dbReference type="PANTHER" id="PTHR21319:SF0">
    <property type="entry name" value="AND RING FINGER DOMAIN PROTEIN, PUTATIVE (AFU_ORTHOLOGUE AFUA_1G08900)-RELATED"/>
    <property type="match status" value="1"/>
</dbReference>
<gene>
    <name evidence="19" type="ORF">KP509_20G037100</name>
</gene>
<reference evidence="19" key="1">
    <citation type="submission" date="2021-08" db="EMBL/GenBank/DDBJ databases">
        <title>WGS assembly of Ceratopteris richardii.</title>
        <authorList>
            <person name="Marchant D.B."/>
            <person name="Chen G."/>
            <person name="Jenkins J."/>
            <person name="Shu S."/>
            <person name="Leebens-Mack J."/>
            <person name="Grimwood J."/>
            <person name="Schmutz J."/>
            <person name="Soltis P."/>
            <person name="Soltis D."/>
            <person name="Chen Z.-H."/>
        </authorList>
    </citation>
    <scope>NUCLEOTIDE SEQUENCE</scope>
    <source>
        <strain evidence="19">Whitten #5841</strain>
        <tissue evidence="19">Leaf</tissue>
    </source>
</reference>
<evidence type="ECO:0000256" key="6">
    <source>
        <dbReference type="ARBA" id="ARBA00022771"/>
    </source>
</evidence>
<evidence type="ECO:0000256" key="8">
    <source>
        <dbReference type="ARBA" id="ARBA00022833"/>
    </source>
</evidence>
<dbReference type="InterPro" id="IPR037274">
    <property type="entry name" value="Znf_CHY_sf"/>
</dbReference>
<keyword evidence="9" id="KW-1133">Transmembrane helix</keyword>
<accession>A0A8T2SGN2</accession>
<evidence type="ECO:0000256" key="13">
    <source>
        <dbReference type="ARBA" id="ARBA00053847"/>
    </source>
</evidence>
<evidence type="ECO:0000313" key="19">
    <source>
        <dbReference type="EMBL" id="KAH7331507.1"/>
    </source>
</evidence>
<evidence type="ECO:0000259" key="16">
    <source>
        <dbReference type="PROSITE" id="PS50089"/>
    </source>
</evidence>
<keyword evidence="6 15" id="KW-0863">Zinc-finger</keyword>
<feature type="domain" description="RING-type" evidence="16">
    <location>
        <begin position="1237"/>
        <end position="1279"/>
    </location>
</feature>
<dbReference type="SMART" id="SM00184">
    <property type="entry name" value="RING"/>
    <property type="match status" value="1"/>
</dbReference>
<comment type="subunit">
    <text evidence="14">Binds zinc and iron ions.</text>
</comment>
<comment type="function">
    <text evidence="13">Probable E3 ubiquitin-protein ligase that may regulate the response to iron deficiency and thus contributes to iron homeostasis.</text>
</comment>
<keyword evidence="12" id="KW-0539">Nucleus</keyword>
<dbReference type="CDD" id="cd12108">
    <property type="entry name" value="Hr-like"/>
    <property type="match status" value="3"/>
</dbReference>
<sequence>MEGSVEVAYPCKEALFDQEEAASSLPSAASAFPVLEFLFFHKAIRAELGHLYADALAVEKGGEREFQALYDRYEFLRLVYTQHSNVEDEVIFPALDSRVKNVAKTYSLEHKEESDLFNHVLELLNIALHEKSNTSMTLRRELICRTEAIQTTLCNHLSKEEQQVLPLLIQHFNIFEQAELVWQFLCSIPVNFIEVFLPWLASCLSQDEQKEMIACMRQVVPKERLLQQVVLAWLKGPSFKAHMEGSGPHRAFNCFSDLFHMDDSLITASSKEGGLIQASKGEILPCKRKIDFVDTEYDENDTSSCNEDFPIDILLYWHSAIRKDFADFTQEVNLARLATCRNLAALNEHLQFLIDACKFHSAAEDQVLIPAIAKKVNQHISFVTKHSNDEHCLEMIRQHFESFQPKGTQVALDNFYCKLVECVDRASMTLQQHFLDEEQKVFPLARKHLTQSEQRHLVYSSFRVMPLKLLEKVLPWLVTALNNEEVRNLLINIHLAAPENDAALALLLLGWACKGLGGCTAARDFKCIYSKDKCLINRLMDAHEVACCKSEVPSTKQGKEVAYADAQEVTCCRSGNPFDEQGKDTCANTHEDAVNYSEINNKTFMQSEQNMVSASFQSLEVPRSKSCCVPALGVSMNTHNYRVGTMQERFSQSSLCKSLYSSYLGSGLFGIGNNLESADCHSVPKPIDTVFQFHKALRKDLEYLDCESAKLGESDIEFLKQFNGRFRLLWALYRAHSSAEDDIVFPALEAKEALHNVSHSYTIDHKHEEQLFKEIANVLSELSRISNNLARQETSEDLEMVEEKLTRESNMVEKQVLAAKLQGMCKSIHITLGQHVSREEIELWPLFDLHFTTEEQEKIIGQIIGTTGAEVLQAMLPWVTTALSQEEQNTMMYTWRQATRNTMFDKWLQAWWKGSPVGSPDSTVSVDGPPESGTQESLQIVADYLLKSIQREDNTEGSARTSGCEAFERLCCEDSVNQDANLNQEEQETCMVTKLGCDKQLPLSATGECPEVFRGKIEEDSAGFKPGWQDIFRMNENELEAAVRRVSGDSSLDPRQKAYLMQNLLTSRWIVAQQHAPDAIAGSPTGEQEEISGCYPAYTDSTRQTYGCEHYKRNCKVKAVCCSALFTCHFCHDKVSNHSMERQATKEMMCMRCLKVQPISQYCITPSCEGFCMARYFCSICKLFDDSREIYHCPSCNLCRVGKGLGIDFFHCMTCNACMSTSLASHKCREKGLEANCPICHDFLFTSHTPVKALSCGHFMHSACYRAYTYSHYTCPICSKSLGDMNVYFGMLDALLTSEELPEEYQGKQQNILCNDCEQKGSAPFHWLYHKCSKCGSYNTRTI</sequence>
<feature type="domain" description="CHY-type" evidence="17">
    <location>
        <begin position="1101"/>
        <end position="1170"/>
    </location>
</feature>
<dbReference type="InterPro" id="IPR013083">
    <property type="entry name" value="Znf_RING/FYVE/PHD"/>
</dbReference>
<dbReference type="InterPro" id="IPR012312">
    <property type="entry name" value="Hemerythrin-like"/>
</dbReference>
<dbReference type="Gene3D" id="3.30.40.10">
    <property type="entry name" value="Zinc/RING finger domain, C3HC4 (zinc finger)"/>
    <property type="match status" value="1"/>
</dbReference>
<keyword evidence="5" id="KW-0479">Metal-binding</keyword>
<dbReference type="GO" id="GO:0098711">
    <property type="term" value="P:iron ion import across plasma membrane"/>
    <property type="evidence" value="ECO:0007669"/>
    <property type="project" value="UniProtKB-ARBA"/>
</dbReference>
<evidence type="ECO:0000256" key="7">
    <source>
        <dbReference type="ARBA" id="ARBA00022786"/>
    </source>
</evidence>
<dbReference type="GO" id="GO:0006511">
    <property type="term" value="P:ubiquitin-dependent protein catabolic process"/>
    <property type="evidence" value="ECO:0007669"/>
    <property type="project" value="TreeGrafter"/>
</dbReference>
<dbReference type="Pfam" id="PF14599">
    <property type="entry name" value="zinc_ribbon_6"/>
    <property type="match status" value="1"/>
</dbReference>
<dbReference type="GO" id="GO:0005634">
    <property type="term" value="C:nucleus"/>
    <property type="evidence" value="ECO:0007669"/>
    <property type="project" value="UniProtKB-SubCell"/>
</dbReference>
<dbReference type="PANTHER" id="PTHR21319">
    <property type="entry name" value="RING FINGER AND CHY ZINC FINGER DOMAIN-CONTAINING PROTEIN 1"/>
    <property type="match status" value="1"/>
</dbReference>
<evidence type="ECO:0000256" key="2">
    <source>
        <dbReference type="ARBA" id="ARBA00004167"/>
    </source>
</evidence>
<dbReference type="Proteomes" id="UP000825935">
    <property type="component" value="Chromosome 20"/>
</dbReference>
<dbReference type="GO" id="GO:0016020">
    <property type="term" value="C:membrane"/>
    <property type="evidence" value="ECO:0007669"/>
    <property type="project" value="UniProtKB-SubCell"/>
</dbReference>
<dbReference type="Pfam" id="PF13639">
    <property type="entry name" value="zf-RING_2"/>
    <property type="match status" value="1"/>
</dbReference>
<dbReference type="EMBL" id="CM035425">
    <property type="protein sequence ID" value="KAH7331506.1"/>
    <property type="molecule type" value="Genomic_DNA"/>
</dbReference>
<dbReference type="GO" id="GO:0034756">
    <property type="term" value="P:regulation of iron ion transport"/>
    <property type="evidence" value="ECO:0007669"/>
    <property type="project" value="UniProtKB-ARBA"/>
</dbReference>
<keyword evidence="8" id="KW-0862">Zinc</keyword>
<proteinExistence type="predicted"/>
<dbReference type="FunFam" id="1.20.120.520:FF:000009">
    <property type="entry name" value="Zinc finger protein BRUTUS"/>
    <property type="match status" value="1"/>
</dbReference>
<comment type="pathway">
    <text evidence="3">Protein modification; protein ubiquitination.</text>
</comment>
<dbReference type="SUPFAM" id="SSF57850">
    <property type="entry name" value="RING/U-box"/>
    <property type="match status" value="1"/>
</dbReference>
<dbReference type="GO" id="GO:0061630">
    <property type="term" value="F:ubiquitin protein ligase activity"/>
    <property type="evidence" value="ECO:0007669"/>
    <property type="project" value="TreeGrafter"/>
</dbReference>
<keyword evidence="11" id="KW-0472">Membrane</keyword>
<dbReference type="FunFam" id="3.30.40.10:FF:000208">
    <property type="entry name" value="Zinc finger protein-related isoform 1"/>
    <property type="match status" value="1"/>
</dbReference>
<protein>
    <submittedName>
        <fullName evidence="19">Uncharacterized protein</fullName>
    </submittedName>
</protein>
<dbReference type="GO" id="GO:0016567">
    <property type="term" value="P:protein ubiquitination"/>
    <property type="evidence" value="ECO:0007669"/>
    <property type="project" value="TreeGrafter"/>
</dbReference>
<organism evidence="19 20">
    <name type="scientific">Ceratopteris richardii</name>
    <name type="common">Triangle waterfern</name>
    <dbReference type="NCBI Taxonomy" id="49495"/>
    <lineage>
        <taxon>Eukaryota</taxon>
        <taxon>Viridiplantae</taxon>
        <taxon>Streptophyta</taxon>
        <taxon>Embryophyta</taxon>
        <taxon>Tracheophyta</taxon>
        <taxon>Polypodiopsida</taxon>
        <taxon>Polypodiidae</taxon>
        <taxon>Polypodiales</taxon>
        <taxon>Pteridineae</taxon>
        <taxon>Pteridaceae</taxon>
        <taxon>Parkerioideae</taxon>
        <taxon>Ceratopteris</taxon>
    </lineage>
</organism>
<evidence type="ECO:0000256" key="9">
    <source>
        <dbReference type="ARBA" id="ARBA00022989"/>
    </source>
</evidence>
<evidence type="ECO:0000256" key="1">
    <source>
        <dbReference type="ARBA" id="ARBA00004123"/>
    </source>
</evidence>
<keyword evidence="4" id="KW-0812">Transmembrane</keyword>
<dbReference type="EMBL" id="CM035425">
    <property type="protein sequence ID" value="KAH7331507.1"/>
    <property type="molecule type" value="Genomic_DNA"/>
</dbReference>
<evidence type="ECO:0000259" key="18">
    <source>
        <dbReference type="PROSITE" id="PS51270"/>
    </source>
</evidence>
<comment type="subcellular location">
    <subcellularLocation>
        <location evidence="2">Membrane</location>
        <topology evidence="2">Single-pass membrane protein</topology>
    </subcellularLocation>
    <subcellularLocation>
        <location evidence="1">Nucleus</location>
    </subcellularLocation>
</comment>
<dbReference type="OrthoDB" id="411372at2759"/>
<dbReference type="Pfam" id="PF01814">
    <property type="entry name" value="Hemerythrin"/>
    <property type="match status" value="3"/>
</dbReference>
<evidence type="ECO:0000256" key="11">
    <source>
        <dbReference type="ARBA" id="ARBA00023136"/>
    </source>
</evidence>
<keyword evidence="7" id="KW-0833">Ubl conjugation pathway</keyword>
<dbReference type="CDD" id="cd16464">
    <property type="entry name" value="RING-H2_Pirh2-like"/>
    <property type="match status" value="1"/>
</dbReference>
<dbReference type="OMA" id="CITPSCS"/>
<dbReference type="InterPro" id="IPR001841">
    <property type="entry name" value="Znf_RING"/>
</dbReference>
<evidence type="ECO:0000313" key="20">
    <source>
        <dbReference type="Proteomes" id="UP000825935"/>
    </source>
</evidence>
<evidence type="ECO:0000256" key="4">
    <source>
        <dbReference type="ARBA" id="ARBA00022692"/>
    </source>
</evidence>
<keyword evidence="10" id="KW-0408">Iron</keyword>
<feature type="domain" description="CTCHY-type" evidence="18">
    <location>
        <begin position="1173"/>
        <end position="1236"/>
    </location>
</feature>
<dbReference type="Pfam" id="PF05495">
    <property type="entry name" value="zf-CHY"/>
    <property type="match status" value="1"/>
</dbReference>
<dbReference type="InterPro" id="IPR008913">
    <property type="entry name" value="Znf_CHY"/>
</dbReference>
<evidence type="ECO:0000259" key="17">
    <source>
        <dbReference type="PROSITE" id="PS51266"/>
    </source>
</evidence>
<comment type="caution">
    <text evidence="19">The sequence shown here is derived from an EMBL/GenBank/DDBJ whole genome shotgun (WGS) entry which is preliminary data.</text>
</comment>
<dbReference type="InterPro" id="IPR017921">
    <property type="entry name" value="Znf_CTCHY"/>
</dbReference>
<dbReference type="InterPro" id="IPR039512">
    <property type="entry name" value="RCHY1_zinc-ribbon"/>
</dbReference>